<keyword evidence="1" id="KW-0325">Glycoprotein</keyword>
<protein>
    <submittedName>
        <fullName evidence="5">Class I histocompatibility antigen, F10 alpha chain-like</fullName>
    </submittedName>
</protein>
<evidence type="ECO:0000256" key="2">
    <source>
        <dbReference type="SAM" id="Phobius"/>
    </source>
</evidence>
<dbReference type="Pfam" id="PF07654">
    <property type="entry name" value="C1-set"/>
    <property type="match status" value="1"/>
</dbReference>
<accession>A0A6J2URD1</accession>
<dbReference type="OrthoDB" id="8936120at2759"/>
<organism evidence="4 5">
    <name type="scientific">Chanos chanos</name>
    <name type="common">Milkfish</name>
    <name type="synonym">Mugil chanos</name>
    <dbReference type="NCBI Taxonomy" id="29144"/>
    <lineage>
        <taxon>Eukaryota</taxon>
        <taxon>Metazoa</taxon>
        <taxon>Chordata</taxon>
        <taxon>Craniata</taxon>
        <taxon>Vertebrata</taxon>
        <taxon>Euteleostomi</taxon>
        <taxon>Actinopterygii</taxon>
        <taxon>Neopterygii</taxon>
        <taxon>Teleostei</taxon>
        <taxon>Ostariophysi</taxon>
        <taxon>Gonorynchiformes</taxon>
        <taxon>Chanidae</taxon>
        <taxon>Chanos</taxon>
    </lineage>
</organism>
<dbReference type="RefSeq" id="XP_030621631.1">
    <property type="nucleotide sequence ID" value="XM_030765771.1"/>
</dbReference>
<dbReference type="PANTHER" id="PTHR16675">
    <property type="entry name" value="MHC CLASS I-RELATED"/>
    <property type="match status" value="1"/>
</dbReference>
<dbReference type="Gene3D" id="2.60.40.10">
    <property type="entry name" value="Immunoglobulins"/>
    <property type="match status" value="1"/>
</dbReference>
<evidence type="ECO:0000313" key="5">
    <source>
        <dbReference type="RefSeq" id="XP_030621631.1"/>
    </source>
</evidence>
<dbReference type="SUPFAM" id="SSF48726">
    <property type="entry name" value="Immunoglobulin"/>
    <property type="match status" value="1"/>
</dbReference>
<gene>
    <name evidence="5" type="primary">LOC115805237</name>
</gene>
<dbReference type="Proteomes" id="UP000504632">
    <property type="component" value="Chromosome 1"/>
</dbReference>
<keyword evidence="2" id="KW-0812">Transmembrane</keyword>
<name>A0A6J2URD1_CHACN</name>
<dbReference type="InterPro" id="IPR037055">
    <property type="entry name" value="MHC_I-like_Ag-recog_sf"/>
</dbReference>
<dbReference type="GO" id="GO:0006955">
    <property type="term" value="P:immune response"/>
    <property type="evidence" value="ECO:0007669"/>
    <property type="project" value="TreeGrafter"/>
</dbReference>
<dbReference type="InterPro" id="IPR011162">
    <property type="entry name" value="MHC_I/II-like_Ag-recog"/>
</dbReference>
<evidence type="ECO:0000256" key="1">
    <source>
        <dbReference type="ARBA" id="ARBA00023180"/>
    </source>
</evidence>
<dbReference type="SUPFAM" id="SSF54452">
    <property type="entry name" value="MHC antigen-recognition domain"/>
    <property type="match status" value="1"/>
</dbReference>
<dbReference type="SMART" id="SM00407">
    <property type="entry name" value="IGc1"/>
    <property type="match status" value="1"/>
</dbReference>
<dbReference type="InterPro" id="IPR050208">
    <property type="entry name" value="MHC_class-I_related"/>
</dbReference>
<proteinExistence type="predicted"/>
<feature type="transmembrane region" description="Helical" evidence="2">
    <location>
        <begin position="302"/>
        <end position="324"/>
    </location>
</feature>
<keyword evidence="4" id="KW-1185">Reference proteome</keyword>
<dbReference type="FunFam" id="3.30.500.10:FF:000007">
    <property type="entry name" value="Major histocompatibility complex class I LDA"/>
    <property type="match status" value="1"/>
</dbReference>
<dbReference type="InterPro" id="IPR036179">
    <property type="entry name" value="Ig-like_dom_sf"/>
</dbReference>
<dbReference type="InterPro" id="IPR013783">
    <property type="entry name" value="Ig-like_fold"/>
</dbReference>
<keyword evidence="2" id="KW-0472">Membrane</keyword>
<dbReference type="PROSITE" id="PS50835">
    <property type="entry name" value="IG_LIKE"/>
    <property type="match status" value="1"/>
</dbReference>
<dbReference type="InterPro" id="IPR003597">
    <property type="entry name" value="Ig_C1-set"/>
</dbReference>
<dbReference type="GO" id="GO:0009897">
    <property type="term" value="C:external side of plasma membrane"/>
    <property type="evidence" value="ECO:0007669"/>
    <property type="project" value="TreeGrafter"/>
</dbReference>
<dbReference type="AlphaFoldDB" id="A0A6J2URD1"/>
<dbReference type="GO" id="GO:0005615">
    <property type="term" value="C:extracellular space"/>
    <property type="evidence" value="ECO:0007669"/>
    <property type="project" value="TreeGrafter"/>
</dbReference>
<reference evidence="5" key="1">
    <citation type="submission" date="2025-08" db="UniProtKB">
        <authorList>
            <consortium name="RefSeq"/>
        </authorList>
    </citation>
    <scope>IDENTIFICATION</scope>
</reference>
<sequence length="345" mass="39112">MDQLHALIYFLTFPSTVNTGYHSFFALATFIFGDTQFPEFSAVLMLDDVQVGYYDSVEKKAIHRVYSNLKDYDAEQKDAKTVMETIYDGMKTQALHLTHKYNLTNGVNVHQRITGCEFSESDNSGKMTVKDAFNGVKLDEMQFSKQKISHQTNGKWSEFFNFNPVHYELVYSNIYYPICISALKRYLHSEKNIVRRKVKPRVRLLQRRLLSNSGGILVTCLATGFYPRHINLTLLRDGQSMSEDQITGGIVLPNCDGTYQMRKSLEVSEEELRGHKYTCTATHLSLDNKIDINIEYNPGPPIAVIVSSILAVILLCVIAMTIAVKKCRTGTAETEKQEMPEDAAS</sequence>
<dbReference type="PANTHER" id="PTHR16675:SF191">
    <property type="entry name" value="CLASS I HISTOCOMPATIBILITY ANTIGEN, F10 ALPHA CHAIN-LIKE-RELATED"/>
    <property type="match status" value="1"/>
</dbReference>
<evidence type="ECO:0000313" key="4">
    <source>
        <dbReference type="Proteomes" id="UP000504632"/>
    </source>
</evidence>
<dbReference type="InParanoid" id="A0A6J2URD1"/>
<feature type="domain" description="Ig-like" evidence="3">
    <location>
        <begin position="200"/>
        <end position="291"/>
    </location>
</feature>
<dbReference type="GeneID" id="115805237"/>
<keyword evidence="2" id="KW-1133">Transmembrane helix</keyword>
<dbReference type="Gene3D" id="3.30.500.10">
    <property type="entry name" value="MHC class I-like antigen recognition-like"/>
    <property type="match status" value="1"/>
</dbReference>
<dbReference type="InterPro" id="IPR007110">
    <property type="entry name" value="Ig-like_dom"/>
</dbReference>
<evidence type="ECO:0000259" key="3">
    <source>
        <dbReference type="PROSITE" id="PS50835"/>
    </source>
</evidence>